<comment type="caution">
    <text evidence="1">The sequence shown here is derived from an EMBL/GenBank/DDBJ whole genome shotgun (WGS) entry which is preliminary data.</text>
</comment>
<organism evidence="1 2">
    <name type="scientific">Cytobacillus mangrovibacter</name>
    <dbReference type="NCBI Taxonomy" id="3299024"/>
    <lineage>
        <taxon>Bacteria</taxon>
        <taxon>Bacillati</taxon>
        <taxon>Bacillota</taxon>
        <taxon>Bacilli</taxon>
        <taxon>Bacillales</taxon>
        <taxon>Bacillaceae</taxon>
        <taxon>Cytobacillus</taxon>
    </lineage>
</organism>
<keyword evidence="2" id="KW-1185">Reference proteome</keyword>
<proteinExistence type="predicted"/>
<evidence type="ECO:0008006" key="3">
    <source>
        <dbReference type="Google" id="ProtNLM"/>
    </source>
</evidence>
<dbReference type="RefSeq" id="WP_389214477.1">
    <property type="nucleotide sequence ID" value="NZ_JBIACJ010000001.1"/>
</dbReference>
<protein>
    <recommendedName>
        <fullName evidence="3">DUF2922 domain-containing protein</fullName>
    </recommendedName>
</protein>
<accession>A0ABW6JU72</accession>
<sequence length="71" mass="8243">MKKITVELDVKEFQMLQEITNLFIKVKNVNAITDSEMNEAIRALILKSYISERVPIKYGKDSVVTVERNKK</sequence>
<dbReference type="EMBL" id="JBIACJ010000001">
    <property type="protein sequence ID" value="MFE8695049.1"/>
    <property type="molecule type" value="Genomic_DNA"/>
</dbReference>
<reference evidence="1 2" key="1">
    <citation type="submission" date="2024-08" db="EMBL/GenBank/DDBJ databases">
        <title>Two novel Cytobacillus novel species.</title>
        <authorList>
            <person name="Liu G."/>
        </authorList>
    </citation>
    <scope>NUCLEOTIDE SEQUENCE [LARGE SCALE GENOMIC DNA]</scope>
    <source>
        <strain evidence="1 2">FJAT-53684</strain>
    </source>
</reference>
<name>A0ABW6JU72_9BACI</name>
<gene>
    <name evidence="1" type="ORF">ACFYKT_01610</name>
</gene>
<evidence type="ECO:0000313" key="1">
    <source>
        <dbReference type="EMBL" id="MFE8695049.1"/>
    </source>
</evidence>
<evidence type="ECO:0000313" key="2">
    <source>
        <dbReference type="Proteomes" id="UP001601058"/>
    </source>
</evidence>
<dbReference type="Proteomes" id="UP001601058">
    <property type="component" value="Unassembled WGS sequence"/>
</dbReference>